<evidence type="ECO:0000256" key="6">
    <source>
        <dbReference type="PROSITE-ProRule" id="PRU01373"/>
    </source>
</evidence>
<organism evidence="9 10">
    <name type="scientific">Candidatus Shapirobacteria bacterium CG07_land_8_20_14_0_80_39_18</name>
    <dbReference type="NCBI Taxonomy" id="1974882"/>
    <lineage>
        <taxon>Bacteria</taxon>
        <taxon>Candidatus Shapironibacteriota</taxon>
    </lineage>
</organism>
<dbReference type="Pfam" id="PF03734">
    <property type="entry name" value="YkuD"/>
    <property type="match status" value="1"/>
</dbReference>
<dbReference type="InterPro" id="IPR038063">
    <property type="entry name" value="Transpep_catalytic_dom"/>
</dbReference>
<dbReference type="GO" id="GO:0071972">
    <property type="term" value="F:peptidoglycan L,D-transpeptidase activity"/>
    <property type="evidence" value="ECO:0007669"/>
    <property type="project" value="TreeGrafter"/>
</dbReference>
<feature type="transmembrane region" description="Helical" evidence="7">
    <location>
        <begin position="12"/>
        <end position="32"/>
    </location>
</feature>
<dbReference type="PROSITE" id="PS52029">
    <property type="entry name" value="LD_TPASE"/>
    <property type="match status" value="1"/>
</dbReference>
<proteinExistence type="predicted"/>
<keyword evidence="4 6" id="KW-0573">Peptidoglycan synthesis</keyword>
<evidence type="ECO:0000256" key="3">
    <source>
        <dbReference type="ARBA" id="ARBA00022960"/>
    </source>
</evidence>
<keyword evidence="5 6" id="KW-0961">Cell wall biogenesis/degradation</keyword>
<feature type="active site" description="Proton donor/acceptor" evidence="6">
    <location>
        <position position="171"/>
    </location>
</feature>
<accession>A0A2M6YRC7</accession>
<evidence type="ECO:0000256" key="5">
    <source>
        <dbReference type="ARBA" id="ARBA00023316"/>
    </source>
</evidence>
<dbReference type="GO" id="GO:0008360">
    <property type="term" value="P:regulation of cell shape"/>
    <property type="evidence" value="ECO:0007669"/>
    <property type="project" value="UniProtKB-UniRule"/>
</dbReference>
<dbReference type="GO" id="GO:0018104">
    <property type="term" value="P:peptidoglycan-protein cross-linking"/>
    <property type="evidence" value="ECO:0007669"/>
    <property type="project" value="TreeGrafter"/>
</dbReference>
<dbReference type="CDD" id="cd16913">
    <property type="entry name" value="YkuD_like"/>
    <property type="match status" value="1"/>
</dbReference>
<dbReference type="SUPFAM" id="SSF141523">
    <property type="entry name" value="L,D-transpeptidase catalytic domain-like"/>
    <property type="match status" value="1"/>
</dbReference>
<evidence type="ECO:0000313" key="10">
    <source>
        <dbReference type="Proteomes" id="UP000229502"/>
    </source>
</evidence>
<dbReference type="GO" id="GO:0016740">
    <property type="term" value="F:transferase activity"/>
    <property type="evidence" value="ECO:0007669"/>
    <property type="project" value="UniProtKB-KW"/>
</dbReference>
<keyword evidence="7" id="KW-0812">Transmembrane</keyword>
<feature type="active site" description="Nucleophile" evidence="6">
    <location>
        <position position="187"/>
    </location>
</feature>
<keyword evidence="7" id="KW-0472">Membrane</keyword>
<evidence type="ECO:0000256" key="4">
    <source>
        <dbReference type="ARBA" id="ARBA00022984"/>
    </source>
</evidence>
<keyword evidence="7" id="KW-1133">Transmembrane helix</keyword>
<evidence type="ECO:0000256" key="1">
    <source>
        <dbReference type="ARBA" id="ARBA00004752"/>
    </source>
</evidence>
<evidence type="ECO:0000313" key="9">
    <source>
        <dbReference type="EMBL" id="PIU35231.1"/>
    </source>
</evidence>
<dbReference type="GO" id="GO:0005576">
    <property type="term" value="C:extracellular region"/>
    <property type="evidence" value="ECO:0007669"/>
    <property type="project" value="TreeGrafter"/>
</dbReference>
<dbReference type="PANTHER" id="PTHR30582">
    <property type="entry name" value="L,D-TRANSPEPTIDASE"/>
    <property type="match status" value="1"/>
</dbReference>
<name>A0A2M6YRC7_9BACT</name>
<comment type="caution">
    <text evidence="9">The sequence shown here is derived from an EMBL/GenBank/DDBJ whole genome shotgun (WGS) entry which is preliminary data.</text>
</comment>
<dbReference type="GO" id="GO:0071555">
    <property type="term" value="P:cell wall organization"/>
    <property type="evidence" value="ECO:0007669"/>
    <property type="project" value="UniProtKB-UniRule"/>
</dbReference>
<evidence type="ECO:0000256" key="7">
    <source>
        <dbReference type="SAM" id="Phobius"/>
    </source>
</evidence>
<keyword evidence="2" id="KW-0808">Transferase</keyword>
<gene>
    <name evidence="9" type="ORF">COT03_01500</name>
</gene>
<protein>
    <recommendedName>
        <fullName evidence="8">L,D-TPase catalytic domain-containing protein</fullName>
    </recommendedName>
</protein>
<reference evidence="10" key="1">
    <citation type="submission" date="2017-09" db="EMBL/GenBank/DDBJ databases">
        <title>Depth-based differentiation of microbial function through sediment-hosted aquifers and enrichment of novel symbionts in the deep terrestrial subsurface.</title>
        <authorList>
            <person name="Probst A.J."/>
            <person name="Ladd B."/>
            <person name="Jarett J.K."/>
            <person name="Geller-Mcgrath D.E."/>
            <person name="Sieber C.M.K."/>
            <person name="Emerson J.B."/>
            <person name="Anantharaman K."/>
            <person name="Thomas B.C."/>
            <person name="Malmstrom R."/>
            <person name="Stieglmeier M."/>
            <person name="Klingl A."/>
            <person name="Woyke T."/>
            <person name="Ryan C.M."/>
            <person name="Banfield J.F."/>
        </authorList>
    </citation>
    <scope>NUCLEOTIDE SEQUENCE [LARGE SCALE GENOMIC DNA]</scope>
</reference>
<dbReference type="PANTHER" id="PTHR30582:SF2">
    <property type="entry name" value="L,D-TRANSPEPTIDASE YCIB-RELATED"/>
    <property type="match status" value="1"/>
</dbReference>
<sequence>MLKLYMKERNKTFLIILPLLILAAGVILTLSLKTFKWSGVASGCGCDIAQTDGSFDLSEKQAVFLNQEVAPPLAALPEKEKPFVLGEASPNEKWIEINLSEQKLIAWEGGKKFLESLVSSGKWGKTPTGEFNIWGKFRYTKMSGGNKELHTYYYLPNVPYTMYFYKDFGLHGTYWHNNFGHPMSHGCVNLPTLVAEKLFYWTTPIVPEGKNSVAASKEDAGTRVVIHN</sequence>
<dbReference type="UniPathway" id="UPA00219"/>
<dbReference type="Gene3D" id="2.40.440.10">
    <property type="entry name" value="L,D-transpeptidase catalytic domain-like"/>
    <property type="match status" value="1"/>
</dbReference>
<feature type="domain" description="L,D-TPase catalytic" evidence="8">
    <location>
        <begin position="93"/>
        <end position="227"/>
    </location>
</feature>
<dbReference type="AlphaFoldDB" id="A0A2M6YRC7"/>
<keyword evidence="3 6" id="KW-0133">Cell shape</keyword>
<dbReference type="Proteomes" id="UP000229502">
    <property type="component" value="Unassembled WGS sequence"/>
</dbReference>
<dbReference type="EMBL" id="PEWZ01000076">
    <property type="protein sequence ID" value="PIU35231.1"/>
    <property type="molecule type" value="Genomic_DNA"/>
</dbReference>
<dbReference type="InterPro" id="IPR050979">
    <property type="entry name" value="LD-transpeptidase"/>
</dbReference>
<evidence type="ECO:0000259" key="8">
    <source>
        <dbReference type="PROSITE" id="PS52029"/>
    </source>
</evidence>
<evidence type="ECO:0000256" key="2">
    <source>
        <dbReference type="ARBA" id="ARBA00022679"/>
    </source>
</evidence>
<comment type="pathway">
    <text evidence="1 6">Cell wall biogenesis; peptidoglycan biosynthesis.</text>
</comment>
<dbReference type="InterPro" id="IPR005490">
    <property type="entry name" value="LD_TPept_cat_dom"/>
</dbReference>